<keyword evidence="3" id="KW-1185">Reference proteome</keyword>
<evidence type="ECO:0000313" key="1">
    <source>
        <dbReference type="EMBL" id="MWC43480.1"/>
    </source>
</evidence>
<evidence type="ECO:0000313" key="3">
    <source>
        <dbReference type="Proteomes" id="UP000323502"/>
    </source>
</evidence>
<dbReference type="EMBL" id="FNBI01000003">
    <property type="protein sequence ID" value="SDF43442.1"/>
    <property type="molecule type" value="Genomic_DNA"/>
</dbReference>
<evidence type="ECO:0000313" key="4">
    <source>
        <dbReference type="Proteomes" id="UP000436801"/>
    </source>
</evidence>
<reference evidence="2 3" key="1">
    <citation type="submission" date="2016-10" db="EMBL/GenBank/DDBJ databases">
        <authorList>
            <person name="Varghese N."/>
            <person name="Submissions S."/>
        </authorList>
    </citation>
    <scope>NUCLEOTIDE SEQUENCE [LARGE SCALE GENOMIC DNA]</scope>
    <source>
        <strain evidence="2 3">S7-754</strain>
    </source>
</reference>
<organism evidence="2 3">
    <name type="scientific">Sphingomonas carotinifaciens</name>
    <dbReference type="NCBI Taxonomy" id="1166323"/>
    <lineage>
        <taxon>Bacteria</taxon>
        <taxon>Pseudomonadati</taxon>
        <taxon>Pseudomonadota</taxon>
        <taxon>Alphaproteobacteria</taxon>
        <taxon>Sphingomonadales</taxon>
        <taxon>Sphingomonadaceae</taxon>
        <taxon>Sphingomonas</taxon>
    </lineage>
</organism>
<proteinExistence type="predicted"/>
<sequence length="67" mass="7524">MRERRIIAAVIALLVLGLIVRHPTADIRLITHDRSDPAPHQMQAALDTGLIGVRVLYTWTVRSLDAR</sequence>
<gene>
    <name evidence="1" type="ORF">GQR91_07390</name>
    <name evidence="2" type="ORF">SAMN05216557_103346</name>
</gene>
<evidence type="ECO:0000313" key="2">
    <source>
        <dbReference type="EMBL" id="SDF43442.1"/>
    </source>
</evidence>
<protein>
    <submittedName>
        <fullName evidence="2">Uncharacterized protein</fullName>
    </submittedName>
</protein>
<dbReference type="Proteomes" id="UP000436801">
    <property type="component" value="Unassembled WGS sequence"/>
</dbReference>
<dbReference type="AlphaFoldDB" id="A0A1G7L1L8"/>
<dbReference type="EMBL" id="WSUT01000005">
    <property type="protein sequence ID" value="MWC43480.1"/>
    <property type="molecule type" value="Genomic_DNA"/>
</dbReference>
<reference evidence="1 4" key="2">
    <citation type="submission" date="2019-12" db="EMBL/GenBank/DDBJ databases">
        <authorList>
            <person name="Zheng J."/>
        </authorList>
    </citation>
    <scope>NUCLEOTIDE SEQUENCE [LARGE SCALE GENOMIC DNA]</scope>
    <source>
        <strain evidence="1 4">DSM 27347</strain>
    </source>
</reference>
<accession>A0A1G7L1L8</accession>
<dbReference type="Proteomes" id="UP000323502">
    <property type="component" value="Unassembled WGS sequence"/>
</dbReference>
<name>A0A1G7L1L8_9SPHN</name>
<dbReference type="OrthoDB" id="7584306at2"/>
<dbReference type="RefSeq" id="WP_112381947.1">
    <property type="nucleotide sequence ID" value="NZ_CP178397.1"/>
</dbReference>